<dbReference type="Pfam" id="PF04281">
    <property type="entry name" value="Tom22"/>
    <property type="match status" value="1"/>
</dbReference>
<keyword evidence="6" id="KW-1000">Mitochondrion outer membrane</keyword>
<keyword evidence="16" id="KW-1185">Reference proteome</keyword>
<evidence type="ECO:0000256" key="13">
    <source>
        <dbReference type="SAM" id="Phobius"/>
    </source>
</evidence>
<evidence type="ECO:0000313" key="16">
    <source>
        <dbReference type="Proteomes" id="UP001164746"/>
    </source>
</evidence>
<dbReference type="Proteomes" id="UP001164746">
    <property type="component" value="Chromosome 2"/>
</dbReference>
<sequence>MANLPAIMHDEDEEEFIDETLAERLSGLAEMFPEPVRRSCGSASQFTWSSVKVCFSYGRTAVWTLSSIFAIMFLPVLFERERASMQELQLQQQRQILLGPNAAMSGQNMMGGGMAPGPGMMPPPPGPQ</sequence>
<keyword evidence="9" id="KW-0811">Translocation</keyword>
<dbReference type="PANTHER" id="PTHR12504:SF0">
    <property type="entry name" value="MITOCHONDRIAL IMPORT RECEPTOR SUBUNIT TOM22 HOMOLOG"/>
    <property type="match status" value="1"/>
</dbReference>
<evidence type="ECO:0000256" key="2">
    <source>
        <dbReference type="ARBA" id="ARBA00009874"/>
    </source>
</evidence>
<evidence type="ECO:0000256" key="6">
    <source>
        <dbReference type="ARBA" id="ARBA00022787"/>
    </source>
</evidence>
<keyword evidence="11 13" id="KW-0472">Membrane</keyword>
<evidence type="ECO:0000256" key="10">
    <source>
        <dbReference type="ARBA" id="ARBA00023128"/>
    </source>
</evidence>
<keyword evidence="5 13" id="KW-0812">Transmembrane</keyword>
<dbReference type="PANTHER" id="PTHR12504">
    <property type="entry name" value="MITOCHONDRIAL IMPORT RECEPTOR SUBUNIT TOM22"/>
    <property type="match status" value="1"/>
</dbReference>
<keyword evidence="7" id="KW-0653">Protein transport</keyword>
<keyword evidence="12" id="KW-0675">Receptor</keyword>
<keyword evidence="4" id="KW-0813">Transport</keyword>
<dbReference type="EMBL" id="CP111013">
    <property type="protein sequence ID" value="WAQ97252.1"/>
    <property type="molecule type" value="Genomic_DNA"/>
</dbReference>
<evidence type="ECO:0000256" key="12">
    <source>
        <dbReference type="ARBA" id="ARBA00023170"/>
    </source>
</evidence>
<evidence type="ECO:0000256" key="1">
    <source>
        <dbReference type="ARBA" id="ARBA00004572"/>
    </source>
</evidence>
<evidence type="ECO:0000256" key="9">
    <source>
        <dbReference type="ARBA" id="ARBA00023010"/>
    </source>
</evidence>
<evidence type="ECO:0000256" key="3">
    <source>
        <dbReference type="ARBA" id="ARBA00016229"/>
    </source>
</evidence>
<dbReference type="InterPro" id="IPR005683">
    <property type="entry name" value="Tom22"/>
</dbReference>
<evidence type="ECO:0000256" key="5">
    <source>
        <dbReference type="ARBA" id="ARBA00022692"/>
    </source>
</evidence>
<evidence type="ECO:0000256" key="8">
    <source>
        <dbReference type="ARBA" id="ARBA00022989"/>
    </source>
</evidence>
<comment type="similarity">
    <text evidence="2">Belongs to the Tom22 family.</text>
</comment>
<evidence type="ECO:0000313" key="15">
    <source>
        <dbReference type="EMBL" id="WAQ97252.1"/>
    </source>
</evidence>
<keyword evidence="10" id="KW-0496">Mitochondrion</keyword>
<proteinExistence type="inferred from homology"/>
<dbReference type="EMBL" id="CP111013">
    <property type="protein sequence ID" value="WAQ97209.1"/>
    <property type="molecule type" value="Genomic_DNA"/>
</dbReference>
<evidence type="ECO:0000256" key="11">
    <source>
        <dbReference type="ARBA" id="ARBA00023136"/>
    </source>
</evidence>
<reference evidence="15" key="1">
    <citation type="submission" date="2022-11" db="EMBL/GenBank/DDBJ databases">
        <title>Centuries of genome instability and evolution in soft-shell clam transmissible cancer (bioRxiv).</title>
        <authorList>
            <person name="Hart S.F.M."/>
            <person name="Yonemitsu M.A."/>
            <person name="Giersch R.M."/>
            <person name="Beal B.F."/>
            <person name="Arriagada G."/>
            <person name="Davis B.W."/>
            <person name="Ostrander E.A."/>
            <person name="Goff S.P."/>
            <person name="Metzger M.J."/>
        </authorList>
    </citation>
    <scope>NUCLEOTIDE SEQUENCE</scope>
    <source>
        <strain evidence="15">MELC-2E11</strain>
        <tissue evidence="15">Siphon/mantle</tissue>
    </source>
</reference>
<evidence type="ECO:0000313" key="14">
    <source>
        <dbReference type="EMBL" id="WAQ97209.1"/>
    </source>
</evidence>
<evidence type="ECO:0000256" key="7">
    <source>
        <dbReference type="ARBA" id="ARBA00022927"/>
    </source>
</evidence>
<organism evidence="15 16">
    <name type="scientific">Mya arenaria</name>
    <name type="common">Soft-shell clam</name>
    <dbReference type="NCBI Taxonomy" id="6604"/>
    <lineage>
        <taxon>Eukaryota</taxon>
        <taxon>Metazoa</taxon>
        <taxon>Spiralia</taxon>
        <taxon>Lophotrochozoa</taxon>
        <taxon>Mollusca</taxon>
        <taxon>Bivalvia</taxon>
        <taxon>Autobranchia</taxon>
        <taxon>Heteroconchia</taxon>
        <taxon>Euheterodonta</taxon>
        <taxon>Imparidentia</taxon>
        <taxon>Neoheterodontei</taxon>
        <taxon>Myida</taxon>
        <taxon>Myoidea</taxon>
        <taxon>Myidae</taxon>
        <taxon>Mya</taxon>
    </lineage>
</organism>
<gene>
    <name evidence="14" type="ORF">MAR_029899</name>
    <name evidence="15" type="ORF">MAR_029942</name>
</gene>
<comment type="subcellular location">
    <subcellularLocation>
        <location evidence="1">Mitochondrion outer membrane</location>
        <topology evidence="1">Single-pass membrane protein</topology>
    </subcellularLocation>
</comment>
<dbReference type="CDD" id="cd22884">
    <property type="entry name" value="TOM22"/>
    <property type="match status" value="1"/>
</dbReference>
<evidence type="ECO:0000256" key="4">
    <source>
        <dbReference type="ARBA" id="ARBA00022448"/>
    </source>
</evidence>
<protein>
    <recommendedName>
        <fullName evidence="3">Mitochondrial import receptor subunit TOM22 homolog</fullName>
    </recommendedName>
</protein>
<feature type="transmembrane region" description="Helical" evidence="13">
    <location>
        <begin position="60"/>
        <end position="78"/>
    </location>
</feature>
<name>A0ABY7DHZ4_MYAAR</name>
<keyword evidence="8 13" id="KW-1133">Transmembrane helix</keyword>
<accession>A0ABY7DHZ4</accession>